<name>A0A0F9SD28_9ZZZZ</name>
<proteinExistence type="predicted"/>
<gene>
    <name evidence="1" type="ORF">LCGC14_0866460</name>
</gene>
<dbReference type="SUPFAM" id="SSF102114">
    <property type="entry name" value="Radical SAM enzymes"/>
    <property type="match status" value="1"/>
</dbReference>
<reference evidence="1" key="1">
    <citation type="journal article" date="2015" name="Nature">
        <title>Complex archaea that bridge the gap between prokaryotes and eukaryotes.</title>
        <authorList>
            <person name="Spang A."/>
            <person name="Saw J.H."/>
            <person name="Jorgensen S.L."/>
            <person name="Zaremba-Niedzwiedzka K."/>
            <person name="Martijn J."/>
            <person name="Lind A.E."/>
            <person name="van Eijk R."/>
            <person name="Schleper C."/>
            <person name="Guy L."/>
            <person name="Ettema T.J."/>
        </authorList>
    </citation>
    <scope>NUCLEOTIDE SEQUENCE</scope>
</reference>
<organism evidence="1">
    <name type="scientific">marine sediment metagenome</name>
    <dbReference type="NCBI Taxonomy" id="412755"/>
    <lineage>
        <taxon>unclassified sequences</taxon>
        <taxon>metagenomes</taxon>
        <taxon>ecological metagenomes</taxon>
    </lineage>
</organism>
<dbReference type="AlphaFoldDB" id="A0A0F9SD28"/>
<accession>A0A0F9SD28</accession>
<dbReference type="EMBL" id="LAZR01002653">
    <property type="protein sequence ID" value="KKN27268.1"/>
    <property type="molecule type" value="Genomic_DNA"/>
</dbReference>
<dbReference type="InterPro" id="IPR058240">
    <property type="entry name" value="rSAM_sf"/>
</dbReference>
<sequence>MRIARVFPTKTSMSPDDHDVYFGEPGLFMPEYDEVHISVAFTWDLERAKWLKRQWEFIAPVKIGGPAIDGEGDGFVPGKYLKKGITFTSRGCPNRCPWCFINKPLKELDPVLEGNIIQDNNILACSRKHLDKVFQMLSRQHAIRFPGGLEARRIRYDIVERFRSLRINELWLSYDNDEAIYDLMKAAYLLKKYFKRWKLRCYVLIGFKNDTIKKAEKRLVKTWEFGFLPFAMLYRNKKGDYPKPEREWRHFQRTWTRPAAIATKIKELLN</sequence>
<evidence type="ECO:0000313" key="1">
    <source>
        <dbReference type="EMBL" id="KKN27268.1"/>
    </source>
</evidence>
<comment type="caution">
    <text evidence="1">The sequence shown here is derived from an EMBL/GenBank/DDBJ whole genome shotgun (WGS) entry which is preliminary data.</text>
</comment>
<protein>
    <recommendedName>
        <fullName evidence="2">Elp3/MiaA/NifB-like radical SAM core domain-containing protein</fullName>
    </recommendedName>
</protein>
<evidence type="ECO:0008006" key="2">
    <source>
        <dbReference type="Google" id="ProtNLM"/>
    </source>
</evidence>